<evidence type="ECO:0000313" key="10">
    <source>
        <dbReference type="EMBL" id="CAK8053870.1"/>
    </source>
</evidence>
<keyword evidence="4" id="KW-0762">Sugar transport</keyword>
<gene>
    <name evidence="10" type="ORF">R54876_GBNLAHCA_00429</name>
</gene>
<organism evidence="10 11">
    <name type="scientific">Eupransor demetentiae</name>
    <dbReference type="NCBI Taxonomy" id="3109584"/>
    <lineage>
        <taxon>Bacteria</taxon>
        <taxon>Bacillati</taxon>
        <taxon>Bacillota</taxon>
        <taxon>Bacilli</taxon>
        <taxon>Lactobacillales</taxon>
        <taxon>Lactobacillaceae</taxon>
        <taxon>Eupransor</taxon>
    </lineage>
</organism>
<name>A0ABP0EQY5_9LACO</name>
<keyword evidence="5 8" id="KW-0812">Transmembrane</keyword>
<keyword evidence="2" id="KW-0813">Transport</keyword>
<evidence type="ECO:0000256" key="6">
    <source>
        <dbReference type="ARBA" id="ARBA00022989"/>
    </source>
</evidence>
<feature type="transmembrane region" description="Helical" evidence="8">
    <location>
        <begin position="273"/>
        <end position="292"/>
    </location>
</feature>
<evidence type="ECO:0000256" key="8">
    <source>
        <dbReference type="SAM" id="Phobius"/>
    </source>
</evidence>
<evidence type="ECO:0000256" key="7">
    <source>
        <dbReference type="ARBA" id="ARBA00023136"/>
    </source>
</evidence>
<feature type="transmembrane region" description="Helical" evidence="8">
    <location>
        <begin position="23"/>
        <end position="48"/>
    </location>
</feature>
<comment type="caution">
    <text evidence="10">The sequence shown here is derived from an EMBL/GenBank/DDBJ whole genome shotgun (WGS) entry which is preliminary data.</text>
</comment>
<feature type="transmembrane region" description="Helical" evidence="8">
    <location>
        <begin position="150"/>
        <end position="172"/>
    </location>
</feature>
<evidence type="ECO:0000256" key="4">
    <source>
        <dbReference type="ARBA" id="ARBA00022597"/>
    </source>
</evidence>
<feature type="transmembrane region" description="Helical" evidence="8">
    <location>
        <begin position="192"/>
        <end position="221"/>
    </location>
</feature>
<dbReference type="Proteomes" id="UP001314241">
    <property type="component" value="Unassembled WGS sequence"/>
</dbReference>
<feature type="transmembrane region" description="Helical" evidence="8">
    <location>
        <begin position="60"/>
        <end position="85"/>
    </location>
</feature>
<dbReference type="Pfam" id="PF13303">
    <property type="entry name" value="PTS_EIIC_2"/>
    <property type="match status" value="1"/>
</dbReference>
<accession>A0ABP0EQY5</accession>
<feature type="transmembrane region" description="Helical" evidence="8">
    <location>
        <begin position="299"/>
        <end position="317"/>
    </location>
</feature>
<keyword evidence="11" id="KW-1185">Reference proteome</keyword>
<evidence type="ECO:0000256" key="2">
    <source>
        <dbReference type="ARBA" id="ARBA00022448"/>
    </source>
</evidence>
<keyword evidence="3" id="KW-1003">Cell membrane</keyword>
<evidence type="ECO:0000256" key="5">
    <source>
        <dbReference type="ARBA" id="ARBA00022692"/>
    </source>
</evidence>
<dbReference type="EMBL" id="CAWVOH010000001">
    <property type="protein sequence ID" value="CAK8053870.1"/>
    <property type="molecule type" value="Genomic_DNA"/>
</dbReference>
<feature type="transmembrane region" description="Helical" evidence="8">
    <location>
        <begin position="126"/>
        <end position="143"/>
    </location>
</feature>
<evidence type="ECO:0000259" key="9">
    <source>
        <dbReference type="Pfam" id="PF13303"/>
    </source>
</evidence>
<dbReference type="RefSeq" id="WP_349641417.1">
    <property type="nucleotide sequence ID" value="NZ_CAWVOH010000001.1"/>
</dbReference>
<keyword evidence="7 8" id="KW-0472">Membrane</keyword>
<dbReference type="InterPro" id="IPR003352">
    <property type="entry name" value="PTS_EIIC"/>
</dbReference>
<evidence type="ECO:0000256" key="1">
    <source>
        <dbReference type="ARBA" id="ARBA00004651"/>
    </source>
</evidence>
<protein>
    <submittedName>
        <fullName evidence="10">PTS_EIIC_2 domain (Does not regulate perfringolysin expression) (PfoR)</fullName>
    </submittedName>
</protein>
<evidence type="ECO:0000256" key="3">
    <source>
        <dbReference type="ARBA" id="ARBA00022475"/>
    </source>
</evidence>
<keyword evidence="6 8" id="KW-1133">Transmembrane helix</keyword>
<feature type="transmembrane region" description="Helical" evidence="8">
    <location>
        <begin position="228"/>
        <end position="246"/>
    </location>
</feature>
<comment type="subcellular location">
    <subcellularLocation>
        <location evidence="1">Cell membrane</location>
        <topology evidence="1">Multi-pass membrane protein</topology>
    </subcellularLocation>
</comment>
<reference evidence="10 11" key="1">
    <citation type="submission" date="2024-01" db="EMBL/GenBank/DDBJ databases">
        <authorList>
            <person name="Botero Cardona J."/>
        </authorList>
    </citation>
    <scope>NUCLEOTIDE SEQUENCE [LARGE SCALE GENOMIC DNA]</scope>
    <source>
        <strain evidence="10 11">LMG 33000</strain>
    </source>
</reference>
<evidence type="ECO:0000313" key="11">
    <source>
        <dbReference type="Proteomes" id="UP001314241"/>
    </source>
</evidence>
<feature type="transmembrane region" description="Helical" evidence="8">
    <location>
        <begin position="323"/>
        <end position="341"/>
    </location>
</feature>
<sequence>MEETAGPRQKNEPKMLYQVSQGISYSILSVLGMGLLLGSLGNMFHVPVLVQAGLMGQKMLAPALGVGIAITMNANLLTTGAALIASTVGSNAVYFTSTAVPATHTATGWAANQAAGSLVLTNGQPVSAILAALVAVLVGNWLSGRTKFDMLLVPLFATLVGTGAGLFLASFTTPFLNWVSEKLAETMQVNPFLGAFVVSVFWLLFMMTPASSAALAIAVALDPLSGGAAMVGTTAGFVMYTAMGWTQNDMGANFSTLVVTPKIQFPNLLKNPMLFVGPALIAGVSAMLAVGFFQLKVPYTIAGLGLNGLIAPIALAAHPTSLLLVAVFGVVLPVVAALVFYRLMRVFGWSKPGDLHLDII</sequence>
<feature type="domain" description="Phosphotransferase system EIIC" evidence="9">
    <location>
        <begin position="18"/>
        <end position="356"/>
    </location>
</feature>
<proteinExistence type="predicted"/>